<name>A0AAP2DKE9_9BACT</name>
<reference evidence="2 3" key="1">
    <citation type="submission" date="2021-05" db="EMBL/GenBank/DDBJ databases">
        <title>A Polyphasic approach of four new species of the genus Ohtaekwangia: Ohtaekwangia histidinii sp. nov., Ohtaekwangia cretensis sp. nov., Ohtaekwangia indiensis sp. nov., Ohtaekwangia reichenbachii sp. nov. from diverse environment.</title>
        <authorList>
            <person name="Octaviana S."/>
        </authorList>
    </citation>
    <scope>NUCLEOTIDE SEQUENCE [LARGE SCALE GENOMIC DNA]</scope>
    <source>
        <strain evidence="2 3">PWU4</strain>
    </source>
</reference>
<evidence type="ECO:0000313" key="2">
    <source>
        <dbReference type="EMBL" id="MBT1695504.1"/>
    </source>
</evidence>
<dbReference type="InterPro" id="IPR002591">
    <property type="entry name" value="Phosphodiest/P_Trfase"/>
</dbReference>
<dbReference type="PANTHER" id="PTHR10151:SF120">
    <property type="entry name" value="BIS(5'-ADENOSYL)-TRIPHOSPHATASE"/>
    <property type="match status" value="1"/>
</dbReference>
<dbReference type="SUPFAM" id="SSF53649">
    <property type="entry name" value="Alkaline phosphatase-like"/>
    <property type="match status" value="1"/>
</dbReference>
<dbReference type="AlphaFoldDB" id="A0AAP2DKE9"/>
<dbReference type="Pfam" id="PF01663">
    <property type="entry name" value="Phosphodiest"/>
    <property type="match status" value="1"/>
</dbReference>
<feature type="chain" id="PRO_5042915999" evidence="1">
    <location>
        <begin position="22"/>
        <end position="447"/>
    </location>
</feature>
<comment type="caution">
    <text evidence="2">The sequence shown here is derived from an EMBL/GenBank/DDBJ whole genome shotgun (WGS) entry which is preliminary data.</text>
</comment>
<sequence>MKRLFLTVFFLAALFYHQASGQTAKHVVLITIDGFRPDFYLDPTWGAVNLRQLMAKGACVKGVNGIFPTVTYPSHTTLVTGVLPATHGIYYNAPFEANGPSKDWYWHFSAMKAPTLWEAARKAGMTTASVLWPVSAGAPIDYNIPDIWNAGERDRREVTARYATPPGLWKEVEQYATGTMEANDFNLDKDYLSMDDNVARIAGYLIRKYKPAFTTVHLPAVDHAEHDEGRDGDGVRRAVAGADRSVRTIMEAIDKAGISEITAVIITGDHGFVNRNTNFNPNVLLAKAGLITDINSGNWKARFYSAGGSAFLHLKDKGDQKTLAEVKKILGALPAEQKKLFTVIEESQLKNSGADPNATLALTATPGSAIGNALKGEAVEASHGGTHGHFPDFAEIQTGLIATGPGFKAGTVIPVMEMTDIAPLVARLLGIDLSGVDGNRDYRLLSK</sequence>
<dbReference type="EMBL" id="JAHESF010000001">
    <property type="protein sequence ID" value="MBT1695504.1"/>
    <property type="molecule type" value="Genomic_DNA"/>
</dbReference>
<dbReference type="GO" id="GO:0016787">
    <property type="term" value="F:hydrolase activity"/>
    <property type="evidence" value="ECO:0007669"/>
    <property type="project" value="UniProtKB-ARBA"/>
</dbReference>
<feature type="signal peptide" evidence="1">
    <location>
        <begin position="1"/>
        <end position="21"/>
    </location>
</feature>
<dbReference type="Proteomes" id="UP001319200">
    <property type="component" value="Unassembled WGS sequence"/>
</dbReference>
<keyword evidence="1" id="KW-0732">Signal</keyword>
<organism evidence="2 3">
    <name type="scientific">Chryseosolibacter histidini</name>
    <dbReference type="NCBI Taxonomy" id="2782349"/>
    <lineage>
        <taxon>Bacteria</taxon>
        <taxon>Pseudomonadati</taxon>
        <taxon>Bacteroidota</taxon>
        <taxon>Cytophagia</taxon>
        <taxon>Cytophagales</taxon>
        <taxon>Chryseotaleaceae</taxon>
        <taxon>Chryseosolibacter</taxon>
    </lineage>
</organism>
<dbReference type="Gene3D" id="3.40.720.10">
    <property type="entry name" value="Alkaline Phosphatase, subunit A"/>
    <property type="match status" value="1"/>
</dbReference>
<keyword evidence="3" id="KW-1185">Reference proteome</keyword>
<dbReference type="PANTHER" id="PTHR10151">
    <property type="entry name" value="ECTONUCLEOTIDE PYROPHOSPHATASE/PHOSPHODIESTERASE"/>
    <property type="match status" value="1"/>
</dbReference>
<dbReference type="CDD" id="cd16018">
    <property type="entry name" value="Enpp"/>
    <property type="match status" value="1"/>
</dbReference>
<dbReference type="InterPro" id="IPR017850">
    <property type="entry name" value="Alkaline_phosphatase_core_sf"/>
</dbReference>
<protein>
    <submittedName>
        <fullName evidence="2">Ectonucleotide pyrophosphatase/phosphodiesterase</fullName>
    </submittedName>
</protein>
<dbReference type="RefSeq" id="WP_254159861.1">
    <property type="nucleotide sequence ID" value="NZ_JAHESF010000001.1"/>
</dbReference>
<accession>A0AAP2DKE9</accession>
<evidence type="ECO:0000313" key="3">
    <source>
        <dbReference type="Proteomes" id="UP001319200"/>
    </source>
</evidence>
<proteinExistence type="predicted"/>
<evidence type="ECO:0000256" key="1">
    <source>
        <dbReference type="SAM" id="SignalP"/>
    </source>
</evidence>
<gene>
    <name evidence="2" type="ORF">KK083_01365</name>
</gene>